<keyword evidence="2 5" id="KW-0378">Hydrolase</keyword>
<comment type="caution">
    <text evidence="5">The sequence shown here is derived from an EMBL/GenBank/DDBJ whole genome shotgun (WGS) entry which is preliminary data.</text>
</comment>
<gene>
    <name evidence="5" type="ORF">HJO_04885</name>
</gene>
<dbReference type="InterPro" id="IPR052708">
    <property type="entry name" value="PxpC"/>
</dbReference>
<dbReference type="EMBL" id="ARYK01000001">
    <property type="protein sequence ID" value="KCZ94683.1"/>
    <property type="molecule type" value="Genomic_DNA"/>
</dbReference>
<accession>A0A059FW62</accession>
<dbReference type="Gene3D" id="2.40.100.10">
    <property type="entry name" value="Cyclophilin-like"/>
    <property type="match status" value="1"/>
</dbReference>
<sequence length="308" mass="32037">MSLTILQPGAQMTLQGAPRIGTRHLGVPASGPADPLSMALANHLVGNACDATCIEITFGNAAIRFNTAASFALTGAPAAAALAGRAIAPHTAHTAQAGNELRIDGVGQGCRIYLSIAGTLATNAFLGSTSTYLPARLGGHEGRALKPGDQIAIAAPRSAPTIETPAEFRPICSNSYALRAVEGPDYVASQSGIWDETFTATQRASRMGLELEGRFPDPASASDIPSSAVFPGALQLPPGGHGFLLLADGQTTGGYPHILQVVRADRHILGQIRPGDRIRFLQRTHAQATEALRAKQALLAGWLPEFSL</sequence>
<dbReference type="PANTHER" id="PTHR43309">
    <property type="entry name" value="5-OXOPROLINASE SUBUNIT C"/>
    <property type="match status" value="1"/>
</dbReference>
<dbReference type="eggNOG" id="COG1984">
    <property type="taxonomic scope" value="Bacteria"/>
</dbReference>
<dbReference type="GO" id="GO:0005524">
    <property type="term" value="F:ATP binding"/>
    <property type="evidence" value="ECO:0007669"/>
    <property type="project" value="UniProtKB-KW"/>
</dbReference>
<dbReference type="PANTHER" id="PTHR43309:SF3">
    <property type="entry name" value="5-OXOPROLINASE SUBUNIT C"/>
    <property type="match status" value="1"/>
</dbReference>
<dbReference type="SMART" id="SM00797">
    <property type="entry name" value="AHS2"/>
    <property type="match status" value="1"/>
</dbReference>
<evidence type="ECO:0000256" key="2">
    <source>
        <dbReference type="ARBA" id="ARBA00022801"/>
    </source>
</evidence>
<dbReference type="Proteomes" id="UP000025171">
    <property type="component" value="Unassembled WGS sequence"/>
</dbReference>
<evidence type="ECO:0000256" key="3">
    <source>
        <dbReference type="ARBA" id="ARBA00022840"/>
    </source>
</evidence>
<dbReference type="GO" id="GO:0016787">
    <property type="term" value="F:hydrolase activity"/>
    <property type="evidence" value="ECO:0007669"/>
    <property type="project" value="UniProtKB-KW"/>
</dbReference>
<feature type="domain" description="Carboxyltransferase" evidence="4">
    <location>
        <begin position="24"/>
        <end position="298"/>
    </location>
</feature>
<evidence type="ECO:0000256" key="1">
    <source>
        <dbReference type="ARBA" id="ARBA00022741"/>
    </source>
</evidence>
<dbReference type="InterPro" id="IPR003778">
    <property type="entry name" value="CT_A_B"/>
</dbReference>
<dbReference type="AlphaFoldDB" id="A0A059FW62"/>
<reference evidence="5 6" key="1">
    <citation type="journal article" date="2014" name="Antonie Van Leeuwenhoek">
        <title>Hyphomonas beringensis sp. nov. and Hyphomonas chukchiensis sp. nov., isolated from surface seawater of the Bering Sea and Chukchi Sea.</title>
        <authorList>
            <person name="Li C."/>
            <person name="Lai Q."/>
            <person name="Li G."/>
            <person name="Dong C."/>
            <person name="Wang J."/>
            <person name="Liao Y."/>
            <person name="Shao Z."/>
        </authorList>
    </citation>
    <scope>NUCLEOTIDE SEQUENCE [LARGE SCALE GENOMIC DNA]</scope>
    <source>
        <strain evidence="5 6">MHS-2</strain>
    </source>
</reference>
<evidence type="ECO:0000313" key="5">
    <source>
        <dbReference type="EMBL" id="KCZ94683.1"/>
    </source>
</evidence>
<proteinExistence type="predicted"/>
<keyword evidence="3" id="KW-0067">ATP-binding</keyword>
<name>A0A059FW62_9PROT</name>
<protein>
    <submittedName>
        <fullName evidence="5">Allophanate hydrolase subunit 2</fullName>
    </submittedName>
</protein>
<dbReference type="RefSeq" id="WP_035614048.1">
    <property type="nucleotide sequence ID" value="NZ_ARYK01000001.1"/>
</dbReference>
<dbReference type="STRING" id="1280950.HJO_04885"/>
<dbReference type="Pfam" id="PF02626">
    <property type="entry name" value="CT_A_B"/>
    <property type="match status" value="1"/>
</dbReference>
<organism evidence="5 6">
    <name type="scientific">Hyphomonas johnsonii MHS-2</name>
    <dbReference type="NCBI Taxonomy" id="1280950"/>
    <lineage>
        <taxon>Bacteria</taxon>
        <taxon>Pseudomonadati</taxon>
        <taxon>Pseudomonadota</taxon>
        <taxon>Alphaproteobacteria</taxon>
        <taxon>Hyphomonadales</taxon>
        <taxon>Hyphomonadaceae</taxon>
        <taxon>Hyphomonas</taxon>
    </lineage>
</organism>
<keyword evidence="1" id="KW-0547">Nucleotide-binding</keyword>
<dbReference type="OrthoDB" id="9768696at2"/>
<dbReference type="PATRIC" id="fig|1280950.3.peg.993"/>
<evidence type="ECO:0000313" key="6">
    <source>
        <dbReference type="Proteomes" id="UP000025171"/>
    </source>
</evidence>
<dbReference type="SUPFAM" id="SSF50891">
    <property type="entry name" value="Cyclophilin-like"/>
    <property type="match status" value="1"/>
</dbReference>
<evidence type="ECO:0000259" key="4">
    <source>
        <dbReference type="SMART" id="SM00797"/>
    </source>
</evidence>
<dbReference type="InterPro" id="IPR029000">
    <property type="entry name" value="Cyclophilin-like_dom_sf"/>
</dbReference>
<keyword evidence="6" id="KW-1185">Reference proteome</keyword>